<dbReference type="SUPFAM" id="SSF51445">
    <property type="entry name" value="(Trans)glycosidases"/>
    <property type="match status" value="1"/>
</dbReference>
<dbReference type="Pfam" id="PF13335">
    <property type="entry name" value="Mg_chelatase_C"/>
    <property type="match status" value="1"/>
</dbReference>
<dbReference type="Gene3D" id="3.20.20.80">
    <property type="entry name" value="Glycosidases"/>
    <property type="match status" value="1"/>
</dbReference>
<dbReference type="SMART" id="SM00382">
    <property type="entry name" value="AAA"/>
    <property type="match status" value="1"/>
</dbReference>
<dbReference type="PANTHER" id="PTHR32039">
    <property type="entry name" value="MAGNESIUM-CHELATASE SUBUNIT CHLI"/>
    <property type="match status" value="1"/>
</dbReference>
<dbReference type="PROSITE" id="PS50111">
    <property type="entry name" value="CHEMOTAXIS_TRANSDUC_2"/>
    <property type="match status" value="1"/>
</dbReference>
<dbReference type="NCBIfam" id="TIGR00368">
    <property type="entry name" value="YifB family Mg chelatase-like AAA ATPase"/>
    <property type="match status" value="1"/>
</dbReference>
<accession>A0AAE0RYZ6</accession>
<feature type="domain" description="HAMP" evidence="8">
    <location>
        <begin position="1479"/>
        <end position="1531"/>
    </location>
</feature>
<feature type="region of interest" description="Disordered" evidence="5">
    <location>
        <begin position="1874"/>
        <end position="1916"/>
    </location>
</feature>
<dbReference type="GO" id="GO:0004553">
    <property type="term" value="F:hydrolase activity, hydrolyzing O-glycosyl compounds"/>
    <property type="evidence" value="ECO:0007669"/>
    <property type="project" value="InterPro"/>
</dbReference>
<comment type="similarity">
    <text evidence="2">Belongs to the Mg-chelatase subunits D/I family. ComM subfamily.</text>
</comment>
<dbReference type="Gene3D" id="2.60.120.260">
    <property type="entry name" value="Galactose-binding domain-like"/>
    <property type="match status" value="1"/>
</dbReference>
<evidence type="ECO:0000256" key="2">
    <source>
        <dbReference type="ARBA" id="ARBA00006354"/>
    </source>
</evidence>
<evidence type="ECO:0000313" key="9">
    <source>
        <dbReference type="EMBL" id="KAK3582189.1"/>
    </source>
</evidence>
<dbReference type="Gene3D" id="3.40.50.300">
    <property type="entry name" value="P-loop containing nucleotide triphosphate hydrolases"/>
    <property type="match status" value="1"/>
</dbReference>
<dbReference type="GO" id="GO:0016020">
    <property type="term" value="C:membrane"/>
    <property type="evidence" value="ECO:0007669"/>
    <property type="project" value="InterPro"/>
</dbReference>
<dbReference type="InterPro" id="IPR003593">
    <property type="entry name" value="AAA+_ATPase"/>
</dbReference>
<dbReference type="InterPro" id="IPR000523">
    <property type="entry name" value="Mg_chelatse_chII-like_cat_dom"/>
</dbReference>
<dbReference type="SUPFAM" id="SSF52540">
    <property type="entry name" value="P-loop containing nucleoside triphosphate hydrolases"/>
    <property type="match status" value="1"/>
</dbReference>
<evidence type="ECO:0000259" key="7">
    <source>
        <dbReference type="PROSITE" id="PS50111"/>
    </source>
</evidence>
<dbReference type="InterPro" id="IPR014721">
    <property type="entry name" value="Ribsml_uS5_D2-typ_fold_subgr"/>
</dbReference>
<evidence type="ECO:0000259" key="8">
    <source>
        <dbReference type="PROSITE" id="PS50885"/>
    </source>
</evidence>
<dbReference type="Gene3D" id="3.30.230.10">
    <property type="match status" value="1"/>
</dbReference>
<dbReference type="PROSITE" id="PS50885">
    <property type="entry name" value="HAMP"/>
    <property type="match status" value="1"/>
</dbReference>
<dbReference type="InterPro" id="IPR045006">
    <property type="entry name" value="CHLI-like"/>
</dbReference>
<evidence type="ECO:0000256" key="5">
    <source>
        <dbReference type="SAM" id="MobiDB-lite"/>
    </source>
</evidence>
<dbReference type="PANTHER" id="PTHR32039:SF7">
    <property type="entry name" value="COMPETENCE PROTEIN COMM"/>
    <property type="match status" value="1"/>
</dbReference>
<comment type="pathway">
    <text evidence="1">Porphyrin-containing compound metabolism; chlorophyll biosynthesis.</text>
</comment>
<feature type="transmembrane region" description="Helical" evidence="6">
    <location>
        <begin position="1451"/>
        <end position="1475"/>
    </location>
</feature>
<dbReference type="GO" id="GO:0005975">
    <property type="term" value="P:carbohydrate metabolic process"/>
    <property type="evidence" value="ECO:0007669"/>
    <property type="project" value="InterPro"/>
</dbReference>
<dbReference type="GO" id="GO:0005524">
    <property type="term" value="F:ATP binding"/>
    <property type="evidence" value="ECO:0007669"/>
    <property type="project" value="InterPro"/>
</dbReference>
<dbReference type="SUPFAM" id="SSF54211">
    <property type="entry name" value="Ribosomal protein S5 domain 2-like"/>
    <property type="match status" value="1"/>
</dbReference>
<keyword evidence="6" id="KW-0812">Transmembrane</keyword>
<dbReference type="InterPro" id="IPR008979">
    <property type="entry name" value="Galactose-bd-like_sf"/>
</dbReference>
<evidence type="ECO:0000256" key="6">
    <source>
        <dbReference type="SAM" id="Phobius"/>
    </source>
</evidence>
<dbReference type="InterPro" id="IPR003660">
    <property type="entry name" value="HAMP_dom"/>
</dbReference>
<dbReference type="InterPro" id="IPR027417">
    <property type="entry name" value="P-loop_NTPase"/>
</dbReference>
<feature type="compositionally biased region" description="Basic and acidic residues" evidence="5">
    <location>
        <begin position="1878"/>
        <end position="1898"/>
    </location>
</feature>
<comment type="caution">
    <text evidence="9">The sequence shown here is derived from an EMBL/GenBank/DDBJ whole genome shotgun (WGS) entry which is preliminary data.</text>
</comment>
<comment type="similarity">
    <text evidence="3">Belongs to the methyl-accepting chemotaxis (MCP) protein family.</text>
</comment>
<dbReference type="Pfam" id="PF13541">
    <property type="entry name" value="ChlI"/>
    <property type="match status" value="1"/>
</dbReference>
<keyword evidence="10" id="KW-1185">Reference proteome</keyword>
<dbReference type="InterPro" id="IPR004482">
    <property type="entry name" value="Mg_chelat-rel"/>
</dbReference>
<feature type="compositionally biased region" description="Polar residues" evidence="5">
    <location>
        <begin position="1899"/>
        <end position="1908"/>
    </location>
</feature>
<dbReference type="Pfam" id="PF01078">
    <property type="entry name" value="Mg_chelatase"/>
    <property type="match status" value="1"/>
</dbReference>
<keyword evidence="6" id="KW-0472">Membrane</keyword>
<dbReference type="InterPro" id="IPR004089">
    <property type="entry name" value="MCPsignal_dom"/>
</dbReference>
<reference evidence="9" key="2">
    <citation type="journal article" date="2021" name="Genome Biol. Evol.">
        <title>Developing a high-quality reference genome for a parasitic bivalve with doubly uniparental inheritance (Bivalvia: Unionida).</title>
        <authorList>
            <person name="Smith C.H."/>
        </authorList>
    </citation>
    <scope>NUCLEOTIDE SEQUENCE</scope>
    <source>
        <strain evidence="9">CHS0354</strain>
        <tissue evidence="9">Mantle</tissue>
    </source>
</reference>
<feature type="domain" description="Methyl-accepting transducer" evidence="7">
    <location>
        <begin position="1593"/>
        <end position="1778"/>
    </location>
</feature>
<dbReference type="Gene3D" id="1.10.287.950">
    <property type="entry name" value="Methyl-accepting chemotaxis protein"/>
    <property type="match status" value="1"/>
</dbReference>
<keyword evidence="4" id="KW-0807">Transducer</keyword>
<keyword evidence="6" id="KW-1133">Transmembrane helix</keyword>
<evidence type="ECO:0000256" key="3">
    <source>
        <dbReference type="ARBA" id="ARBA00029447"/>
    </source>
</evidence>
<evidence type="ECO:0000313" key="10">
    <source>
        <dbReference type="Proteomes" id="UP001195483"/>
    </source>
</evidence>
<dbReference type="InterPro" id="IPR020568">
    <property type="entry name" value="Ribosomal_Su5_D2-typ_SF"/>
</dbReference>
<dbReference type="SUPFAM" id="SSF49785">
    <property type="entry name" value="Galactose-binding domain-like"/>
    <property type="match status" value="1"/>
</dbReference>
<evidence type="ECO:0000256" key="1">
    <source>
        <dbReference type="ARBA" id="ARBA00005173"/>
    </source>
</evidence>
<sequence length="1937" mass="216499">MLAKVFSASTVGVDAFLIEVEVNADAGLPSFTVVGLPDNAVKESRERVLTAIKNSGFPLPSKRVTVNLAPADVRKIGTGFDLPIALGLLGCLNYLTDSNIFQDCLVLGELSLDGLIRPVPGVLPIAAMAKRLHLKRIIVPTANAKEGSIAVAQFNDESQVYGVSSLLEAARFLSGDLKIEPTKTNIKELFSHRSSGVLDFSDIKGQLDAKRALEIAASGGHNVIMIGPPGSGKTMLAKSLPGILPPLSFEEALEITKIYSVAGMLDVGESIISERVFRSPHHTASDVALIGGSVTARPGEVSLCHHGVLFLDELPEFSRHALEALRQPLEDGEVTVSRASLTVKYPANFMLVAAMNPSPSGALKDSEGNLTATQQQITRYLSKISGPLLDRIDIHIDVPKVVEEELILNKTLIEKSEDVRKRVVRAREVQYERFRKIMVTEQTIFSNSQMTPEMLKQFCKLSSATERLLIESMKRLNLSARAYSRILKVSRTIADLEGEESIDSKHVIQAIRVRDSNIIALDREWTVITSNEKKAVSLPCGFSAIGLVTFSTKFRLPNKDEIKHTQKRLYGEGIWTYSKLYVNGNLISKSRFNYHPFEYDIPEEMLIYNGENTLTIDITSESDSYYDIPAKSNSNDPKRLLGILAPLFIQFAPQTRIENVLLTPAFNDTSVTEIDLSVRITSENGGINRRYEESSTKYSLWVDIIKDGVLVDQTKATNSFEVNGGKKVHRMKMPLKTPLRIWGLYPHLPNNYMFRFSLVDSATFTVLDKYNLRTGFSKPLEVNSLLQYPLQLRGVTLIGDAALTIRSNSFRKKADIVKKIKELGTNTILFDTQVLSEWLYLCDSLGLQAIIKIPLRNQPNEIISNVFRQGLLKEVVSNLINRTRNHPSVIGYYVVENVSSINSDSNKIYSNIYRSIKSETSKLVIISQLNSQIQSEYLYCDALGIELPPVQKLSEIKLTTSTVTQELSGKNKPLIIFNLGSLTQENNKNGYYDMKSEDHQAKYFVDVLSIINEQKNKSVFGYFIGSLFNYQTANPQLIFGQYGSLYTSTNGVLSFDLAPKKAYHFIKTVLEEKPFNEFISEKYDTEPRGFGSRLSRDLAIGIVILTLLAGTALIAILDFIQTPHLKKIKNDIVKLGERHVEEQYTTWTKLTELRLKMLSEHVISYISSLTPLVVPIYSQTQIKPIKKNPRTSILPNVQDGGLLSVSNDILKKAGAELDFLTFVKDDGTVVFRTTNPLKSGDVLWKKKQEEGRLLQTICNKARTTGAPVSSIEVYPKHFLENEVYFDATKKLKKTLFEKSQITNDSSISNSNLVLSVVIPIYDTKLDRYIGSVIAGRMLNDSQYDRTTTYAQLISNNWFSFSIATGGVNIFSHSNFSDPYSKLSYTFSDSSLNSFYDKILREESHSDSLSVIAVYGNILNWDGKVVGFVRISSPFDFYSKPIDEQKSFLEKIFWLIPLSLLGLIVLLIPVVILLAWKHARKVTTALKEVSRVTDNIEAGHFGARASILSNDELEEIGLKVNKLIDILSQGAKSDDKNKNTQIVITQMLNAISTVFHDASTKKTQATGNELADLNEMLNIMINNLSKTIHEIKGTVSKSHDISKRVVSTSKQIESDIAVQVKKIHEFSLEIQKIEDYSPQTSQIPTSKTMMQDTHDEIISLVQKGGEHILQTVESVKKLQSNIATSEKSSLSLIESCSDVLKTARSIKELANQTNLLSMNIAIEMSKSNMGSHETEFPSLIDHIRQLTNRVSKSSNDVEQVLYSLQTNIHSISEELKKNGYLSSVVMQQIDGCARDHVTLISNVITNTSKHEERVLLARERQNITAKHTLSYSTSSYPAEIEQMMNNTHSKIRLMHQMLLSLFDVTTKLEEAANKFNLPKNDESGLNKPNNKEKKDHSFELNKNNTIEASTENKKGDRVEISSSLGIEAERYLKDIDYS</sequence>
<name>A0AAE0RYZ6_9BIVA</name>
<dbReference type="SUPFAM" id="SSF58104">
    <property type="entry name" value="Methyl-accepting chemotaxis protein (MCP) signaling domain"/>
    <property type="match status" value="1"/>
</dbReference>
<dbReference type="InterPro" id="IPR017853">
    <property type="entry name" value="GH"/>
</dbReference>
<organism evidence="9 10">
    <name type="scientific">Potamilus streckersoni</name>
    <dbReference type="NCBI Taxonomy" id="2493646"/>
    <lineage>
        <taxon>Eukaryota</taxon>
        <taxon>Metazoa</taxon>
        <taxon>Spiralia</taxon>
        <taxon>Lophotrochozoa</taxon>
        <taxon>Mollusca</taxon>
        <taxon>Bivalvia</taxon>
        <taxon>Autobranchia</taxon>
        <taxon>Heteroconchia</taxon>
        <taxon>Palaeoheterodonta</taxon>
        <taxon>Unionida</taxon>
        <taxon>Unionoidea</taxon>
        <taxon>Unionidae</taxon>
        <taxon>Ambleminae</taxon>
        <taxon>Lampsilini</taxon>
        <taxon>Potamilus</taxon>
    </lineage>
</organism>
<reference evidence="9" key="3">
    <citation type="submission" date="2023-05" db="EMBL/GenBank/DDBJ databases">
        <authorList>
            <person name="Smith C.H."/>
        </authorList>
    </citation>
    <scope>NUCLEOTIDE SEQUENCE</scope>
    <source>
        <strain evidence="9">CHS0354</strain>
        <tissue evidence="9">Mantle</tissue>
    </source>
</reference>
<evidence type="ECO:0000256" key="4">
    <source>
        <dbReference type="PROSITE-ProRule" id="PRU00284"/>
    </source>
</evidence>
<dbReference type="Proteomes" id="UP001195483">
    <property type="component" value="Unassembled WGS sequence"/>
</dbReference>
<reference evidence="9" key="1">
    <citation type="journal article" date="2021" name="Genome Biol. Evol.">
        <title>A High-Quality Reference Genome for a Parasitic Bivalve with Doubly Uniparental Inheritance (Bivalvia: Unionida).</title>
        <authorList>
            <person name="Smith C.H."/>
        </authorList>
    </citation>
    <scope>NUCLEOTIDE SEQUENCE</scope>
    <source>
        <strain evidence="9">CHS0354</strain>
    </source>
</reference>
<dbReference type="CDD" id="cd00009">
    <property type="entry name" value="AAA"/>
    <property type="match status" value="1"/>
</dbReference>
<dbReference type="InterPro" id="IPR025158">
    <property type="entry name" value="Mg_chelat-rel_C"/>
</dbReference>
<dbReference type="Gene3D" id="6.10.340.10">
    <property type="match status" value="1"/>
</dbReference>
<dbReference type="CDD" id="cd06225">
    <property type="entry name" value="HAMP"/>
    <property type="match status" value="1"/>
</dbReference>
<dbReference type="EMBL" id="JAEAOA010001427">
    <property type="protein sequence ID" value="KAK3582189.1"/>
    <property type="molecule type" value="Genomic_DNA"/>
</dbReference>
<dbReference type="GO" id="GO:0007165">
    <property type="term" value="P:signal transduction"/>
    <property type="evidence" value="ECO:0007669"/>
    <property type="project" value="UniProtKB-KW"/>
</dbReference>
<gene>
    <name evidence="9" type="ORF">CHS0354_023725</name>
</gene>
<proteinExistence type="inferred from homology"/>
<protein>
    <submittedName>
        <fullName evidence="9">Uncharacterized protein</fullName>
    </submittedName>
</protein>
<feature type="transmembrane region" description="Helical" evidence="6">
    <location>
        <begin position="1098"/>
        <end position="1120"/>
    </location>
</feature>